<dbReference type="Gramene" id="mRNA:HanXRQr2_Chr12g0525611">
    <property type="protein sequence ID" value="CDS:HanXRQr2_Chr12g0525611.1"/>
    <property type="gene ID" value="HanXRQr2_Chr12g0525611"/>
</dbReference>
<gene>
    <name evidence="2" type="ORF">HanXRQr2_Chr12g0525611</name>
</gene>
<sequence>MGGVTTRSPHGPTCGRMGGVTTRSPHGPTCGRMGGVKTKSPHGPTLGRMGGVCYAQIGLSLVSLDRTTRTNVLKVSPTQIT</sequence>
<reference evidence="2" key="2">
    <citation type="submission" date="2020-06" db="EMBL/GenBank/DDBJ databases">
        <title>Helianthus annuus Genome sequencing and assembly Release 2.</title>
        <authorList>
            <person name="Gouzy J."/>
            <person name="Langlade N."/>
            <person name="Munos S."/>
        </authorList>
    </citation>
    <scope>NUCLEOTIDE SEQUENCE</scope>
    <source>
        <tissue evidence="2">Leaves</tissue>
    </source>
</reference>
<dbReference type="EMBL" id="MNCJ02000327">
    <property type="protein sequence ID" value="KAF5776560.1"/>
    <property type="molecule type" value="Genomic_DNA"/>
</dbReference>
<name>A0A9K3HDM3_HELAN</name>
<accession>A0A9K3HDM3</accession>
<protein>
    <submittedName>
        <fullName evidence="2">Uncharacterized protein</fullName>
    </submittedName>
</protein>
<proteinExistence type="predicted"/>
<evidence type="ECO:0000313" key="2">
    <source>
        <dbReference type="EMBL" id="KAF5776560.1"/>
    </source>
</evidence>
<dbReference type="Proteomes" id="UP000215914">
    <property type="component" value="Unassembled WGS sequence"/>
</dbReference>
<comment type="caution">
    <text evidence="2">The sequence shown here is derived from an EMBL/GenBank/DDBJ whole genome shotgun (WGS) entry which is preliminary data.</text>
</comment>
<keyword evidence="3" id="KW-1185">Reference proteome</keyword>
<dbReference type="AlphaFoldDB" id="A0A9K3HDM3"/>
<reference evidence="2" key="1">
    <citation type="journal article" date="2017" name="Nature">
        <title>The sunflower genome provides insights into oil metabolism, flowering and Asterid evolution.</title>
        <authorList>
            <person name="Badouin H."/>
            <person name="Gouzy J."/>
            <person name="Grassa C.J."/>
            <person name="Murat F."/>
            <person name="Staton S.E."/>
            <person name="Cottret L."/>
            <person name="Lelandais-Briere C."/>
            <person name="Owens G.L."/>
            <person name="Carrere S."/>
            <person name="Mayjonade B."/>
            <person name="Legrand L."/>
            <person name="Gill N."/>
            <person name="Kane N.C."/>
            <person name="Bowers J.E."/>
            <person name="Hubner S."/>
            <person name="Bellec A."/>
            <person name="Berard A."/>
            <person name="Berges H."/>
            <person name="Blanchet N."/>
            <person name="Boniface M.C."/>
            <person name="Brunel D."/>
            <person name="Catrice O."/>
            <person name="Chaidir N."/>
            <person name="Claudel C."/>
            <person name="Donnadieu C."/>
            <person name="Faraut T."/>
            <person name="Fievet G."/>
            <person name="Helmstetter N."/>
            <person name="King M."/>
            <person name="Knapp S.J."/>
            <person name="Lai Z."/>
            <person name="Le Paslier M.C."/>
            <person name="Lippi Y."/>
            <person name="Lorenzon L."/>
            <person name="Mandel J.R."/>
            <person name="Marage G."/>
            <person name="Marchand G."/>
            <person name="Marquand E."/>
            <person name="Bret-Mestries E."/>
            <person name="Morien E."/>
            <person name="Nambeesan S."/>
            <person name="Nguyen T."/>
            <person name="Pegot-Espagnet P."/>
            <person name="Pouilly N."/>
            <person name="Raftis F."/>
            <person name="Sallet E."/>
            <person name="Schiex T."/>
            <person name="Thomas J."/>
            <person name="Vandecasteele C."/>
            <person name="Vares D."/>
            <person name="Vear F."/>
            <person name="Vautrin S."/>
            <person name="Crespi M."/>
            <person name="Mangin B."/>
            <person name="Burke J.M."/>
            <person name="Salse J."/>
            <person name="Munos S."/>
            <person name="Vincourt P."/>
            <person name="Rieseberg L.H."/>
            <person name="Langlade N.B."/>
        </authorList>
    </citation>
    <scope>NUCLEOTIDE SEQUENCE</scope>
    <source>
        <tissue evidence="2">Leaves</tissue>
    </source>
</reference>
<organism evidence="2 3">
    <name type="scientific">Helianthus annuus</name>
    <name type="common">Common sunflower</name>
    <dbReference type="NCBI Taxonomy" id="4232"/>
    <lineage>
        <taxon>Eukaryota</taxon>
        <taxon>Viridiplantae</taxon>
        <taxon>Streptophyta</taxon>
        <taxon>Embryophyta</taxon>
        <taxon>Tracheophyta</taxon>
        <taxon>Spermatophyta</taxon>
        <taxon>Magnoliopsida</taxon>
        <taxon>eudicotyledons</taxon>
        <taxon>Gunneridae</taxon>
        <taxon>Pentapetalae</taxon>
        <taxon>asterids</taxon>
        <taxon>campanulids</taxon>
        <taxon>Asterales</taxon>
        <taxon>Asteraceae</taxon>
        <taxon>Asteroideae</taxon>
        <taxon>Heliantheae alliance</taxon>
        <taxon>Heliantheae</taxon>
        <taxon>Helianthus</taxon>
    </lineage>
</organism>
<feature type="region of interest" description="Disordered" evidence="1">
    <location>
        <begin position="1"/>
        <end position="44"/>
    </location>
</feature>
<evidence type="ECO:0000256" key="1">
    <source>
        <dbReference type="SAM" id="MobiDB-lite"/>
    </source>
</evidence>
<evidence type="ECO:0000313" key="3">
    <source>
        <dbReference type="Proteomes" id="UP000215914"/>
    </source>
</evidence>